<dbReference type="RefSeq" id="WP_153022254.1">
    <property type="nucleotide sequence ID" value="NZ_BAABIH010000002.1"/>
</dbReference>
<accession>A0A5P9QAH2</accession>
<name>A0A5P9QAH2_9MICO</name>
<proteinExistence type="inferred from homology"/>
<dbReference type="KEGG" id="lxl:KDY119_01967"/>
<dbReference type="Proteomes" id="UP000326702">
    <property type="component" value="Chromosome"/>
</dbReference>
<feature type="domain" description="HipA-like C-terminal" evidence="4">
    <location>
        <begin position="155"/>
        <end position="393"/>
    </location>
</feature>
<gene>
    <name evidence="6" type="ORF">KDY119_01967</name>
</gene>
<dbReference type="NCBIfam" id="TIGR03071">
    <property type="entry name" value="couple_hipA"/>
    <property type="match status" value="1"/>
</dbReference>
<dbReference type="AlphaFoldDB" id="A0A5P9QAH2"/>
<evidence type="ECO:0000259" key="5">
    <source>
        <dbReference type="Pfam" id="PF13657"/>
    </source>
</evidence>
<evidence type="ECO:0000256" key="2">
    <source>
        <dbReference type="ARBA" id="ARBA00022679"/>
    </source>
</evidence>
<keyword evidence="6" id="KW-0723">Serine/threonine-protein kinase</keyword>
<dbReference type="InterPro" id="IPR012893">
    <property type="entry name" value="HipA-like_C"/>
</dbReference>
<evidence type="ECO:0000256" key="3">
    <source>
        <dbReference type="ARBA" id="ARBA00022777"/>
    </source>
</evidence>
<evidence type="ECO:0000313" key="6">
    <source>
        <dbReference type="EMBL" id="QFU98451.1"/>
    </source>
</evidence>
<evidence type="ECO:0000259" key="4">
    <source>
        <dbReference type="Pfam" id="PF07804"/>
    </source>
</evidence>
<dbReference type="PANTHER" id="PTHR37419:SF1">
    <property type="entry name" value="SERINE_THREONINE-PROTEIN KINASE TOXIN HIPA"/>
    <property type="match status" value="1"/>
</dbReference>
<dbReference type="GO" id="GO:0005829">
    <property type="term" value="C:cytosol"/>
    <property type="evidence" value="ECO:0007669"/>
    <property type="project" value="TreeGrafter"/>
</dbReference>
<dbReference type="OrthoDB" id="3182374at2"/>
<dbReference type="Pfam" id="PF07804">
    <property type="entry name" value="HipA_C"/>
    <property type="match status" value="1"/>
</dbReference>
<dbReference type="PANTHER" id="PTHR37419">
    <property type="entry name" value="SERINE/THREONINE-PROTEIN KINASE TOXIN HIPA"/>
    <property type="match status" value="1"/>
</dbReference>
<dbReference type="InterPro" id="IPR052028">
    <property type="entry name" value="HipA_Ser/Thr_kinase"/>
</dbReference>
<keyword evidence="3 6" id="KW-0418">Kinase</keyword>
<feature type="domain" description="HipA N-terminal subdomain 1" evidence="5">
    <location>
        <begin position="10"/>
        <end position="112"/>
    </location>
</feature>
<sequence>MSPAAPATELDVWLYGTHAATARPAARGSGIEIAWTDEALDRWGVGSRVLSQLLPLGTTAGSHPARVRVWLEGLLPEGRARDSMAREHRIDPDDTLAFLSVYGRDTAGAVVLVPAGSPDPATTARTEPIDEVGIAAMLRQAATHGSTTDRLDSLTSLAGMEPKIALARTGDGWARVRDGAASTHILKLSRPPGTATSDLVDTEAAALDLARRVGLTTVEAHVATFEDQRALVVSRFDRAPDPSGRPVGRVHQEDLAQALGIATTDPERKFQHGRATPSYADAARVLTDGGATPDALLRLVVFTVVVGNTDAHAKNHAFVRAPDGARVSLAPAYDVSMHLHSPASSGRLALDVDGRDVARAIGAAQLVGEGRAWGLASRRATRVVVDTLERTVAALEAVDRERHPGVSVAAWAVVDERARALAAEAVRVGG</sequence>
<evidence type="ECO:0000256" key="1">
    <source>
        <dbReference type="ARBA" id="ARBA00010164"/>
    </source>
</evidence>
<keyword evidence="7" id="KW-1185">Reference proteome</keyword>
<protein>
    <submittedName>
        <fullName evidence="6">Non-specific serine/threonine protein kinase</fullName>
        <ecNumber evidence="6">2.7.11.1</ecNumber>
    </submittedName>
</protein>
<dbReference type="InterPro" id="IPR017508">
    <property type="entry name" value="HipA_N1"/>
</dbReference>
<comment type="similarity">
    <text evidence="1">Belongs to the HipA Ser/Thr kinase family.</text>
</comment>
<organism evidence="6 7">
    <name type="scientific">Luteimicrobium xylanilyticum</name>
    <dbReference type="NCBI Taxonomy" id="1133546"/>
    <lineage>
        <taxon>Bacteria</taxon>
        <taxon>Bacillati</taxon>
        <taxon>Actinomycetota</taxon>
        <taxon>Actinomycetes</taxon>
        <taxon>Micrococcales</taxon>
        <taxon>Luteimicrobium</taxon>
    </lineage>
</organism>
<dbReference type="EC" id="2.7.11.1" evidence="6"/>
<keyword evidence="2 6" id="KW-0808">Transferase</keyword>
<dbReference type="Gene3D" id="1.10.1070.20">
    <property type="match status" value="1"/>
</dbReference>
<dbReference type="Pfam" id="PF13657">
    <property type="entry name" value="Couple_hipA"/>
    <property type="match status" value="1"/>
</dbReference>
<dbReference type="GO" id="GO:0004674">
    <property type="term" value="F:protein serine/threonine kinase activity"/>
    <property type="evidence" value="ECO:0007669"/>
    <property type="project" value="UniProtKB-KW"/>
</dbReference>
<dbReference type="EMBL" id="CP045529">
    <property type="protein sequence ID" value="QFU98451.1"/>
    <property type="molecule type" value="Genomic_DNA"/>
</dbReference>
<evidence type="ECO:0000313" key="7">
    <source>
        <dbReference type="Proteomes" id="UP000326702"/>
    </source>
</evidence>
<reference evidence="6 7" key="1">
    <citation type="submission" date="2019-10" db="EMBL/GenBank/DDBJ databases">
        <title>Genome sequence of Luteimicrobium xylanilyticum HY-24.</title>
        <authorList>
            <person name="Kim D.Y."/>
            <person name="Park H.-Y."/>
        </authorList>
    </citation>
    <scope>NUCLEOTIDE SEQUENCE [LARGE SCALE GENOMIC DNA]</scope>
    <source>
        <strain evidence="6 7">HY-24</strain>
    </source>
</reference>